<name>A0A813DZD9_POLGL</name>
<feature type="non-terminal residue" evidence="2">
    <location>
        <position position="267"/>
    </location>
</feature>
<protein>
    <submittedName>
        <fullName evidence="2">Uncharacterized protein</fullName>
    </submittedName>
</protein>
<dbReference type="EMBL" id="CAJNNV010005211">
    <property type="protein sequence ID" value="CAE8591784.1"/>
    <property type="molecule type" value="Genomic_DNA"/>
</dbReference>
<keyword evidence="1" id="KW-1133">Transmembrane helix</keyword>
<dbReference type="Proteomes" id="UP000654075">
    <property type="component" value="Unassembled WGS sequence"/>
</dbReference>
<keyword evidence="1" id="KW-0812">Transmembrane</keyword>
<feature type="transmembrane region" description="Helical" evidence="1">
    <location>
        <begin position="247"/>
        <end position="266"/>
    </location>
</feature>
<comment type="caution">
    <text evidence="2">The sequence shown here is derived from an EMBL/GenBank/DDBJ whole genome shotgun (WGS) entry which is preliminary data.</text>
</comment>
<feature type="non-terminal residue" evidence="2">
    <location>
        <position position="1"/>
    </location>
</feature>
<feature type="transmembrane region" description="Helical" evidence="1">
    <location>
        <begin position="12"/>
        <end position="34"/>
    </location>
</feature>
<feature type="transmembrane region" description="Helical" evidence="1">
    <location>
        <begin position="71"/>
        <end position="97"/>
    </location>
</feature>
<sequence length="267" mass="29363">ATSTLAHSCLVTAWGTVVCSFLCFFLGGFVYALVPRTNILLYFLGCMCVAASHACPWWLAFLSKLLEVCVALAAALAHAALPECLAVLCIAQLASLLTRSTARRRRRLFATMLRPEVARRPQQNSRDDWASMPPLPHEAQRLIFAFVPKHGHFPRAATLAASVDKQRGSPWIWVYAFLLVLVFGGLGSMLRHKTLGHQAVADRLCRELLEASKPYLSRSSVPGLADWSVGLSVPERWDKKGVEGDEGVVVVFICGCCLWLLLLFVAV</sequence>
<feature type="transmembrane region" description="Helical" evidence="1">
    <location>
        <begin position="39"/>
        <end position="59"/>
    </location>
</feature>
<dbReference type="AlphaFoldDB" id="A0A813DZD9"/>
<organism evidence="2 3">
    <name type="scientific">Polarella glacialis</name>
    <name type="common">Dinoflagellate</name>
    <dbReference type="NCBI Taxonomy" id="89957"/>
    <lineage>
        <taxon>Eukaryota</taxon>
        <taxon>Sar</taxon>
        <taxon>Alveolata</taxon>
        <taxon>Dinophyceae</taxon>
        <taxon>Suessiales</taxon>
        <taxon>Suessiaceae</taxon>
        <taxon>Polarella</taxon>
    </lineage>
</organism>
<keyword evidence="1" id="KW-0472">Membrane</keyword>
<accession>A0A813DZD9</accession>
<proteinExistence type="predicted"/>
<evidence type="ECO:0000256" key="1">
    <source>
        <dbReference type="SAM" id="Phobius"/>
    </source>
</evidence>
<feature type="transmembrane region" description="Helical" evidence="1">
    <location>
        <begin position="172"/>
        <end position="190"/>
    </location>
</feature>
<evidence type="ECO:0000313" key="2">
    <source>
        <dbReference type="EMBL" id="CAE8591784.1"/>
    </source>
</evidence>
<keyword evidence="3" id="KW-1185">Reference proteome</keyword>
<gene>
    <name evidence="2" type="ORF">PGLA1383_LOCUS10448</name>
</gene>
<evidence type="ECO:0000313" key="3">
    <source>
        <dbReference type="Proteomes" id="UP000654075"/>
    </source>
</evidence>
<reference evidence="2" key="1">
    <citation type="submission" date="2021-02" db="EMBL/GenBank/DDBJ databases">
        <authorList>
            <person name="Dougan E. K."/>
            <person name="Rhodes N."/>
            <person name="Thang M."/>
            <person name="Chan C."/>
        </authorList>
    </citation>
    <scope>NUCLEOTIDE SEQUENCE</scope>
</reference>